<evidence type="ECO:0008006" key="6">
    <source>
        <dbReference type="Google" id="ProtNLM"/>
    </source>
</evidence>
<dbReference type="SUPFAM" id="SSF51445">
    <property type="entry name" value="(Trans)glycosidases"/>
    <property type="match status" value="1"/>
</dbReference>
<keyword evidence="4" id="KW-1133">Transmembrane helix</keyword>
<accession>A0A7S4HVV1</accession>
<dbReference type="GO" id="GO:0009251">
    <property type="term" value="P:glucan catabolic process"/>
    <property type="evidence" value="ECO:0007669"/>
    <property type="project" value="TreeGrafter"/>
</dbReference>
<dbReference type="GO" id="GO:0005576">
    <property type="term" value="C:extracellular region"/>
    <property type="evidence" value="ECO:0007669"/>
    <property type="project" value="TreeGrafter"/>
</dbReference>
<feature type="transmembrane region" description="Helical" evidence="4">
    <location>
        <begin position="37"/>
        <end position="57"/>
    </location>
</feature>
<dbReference type="EMBL" id="HBKQ01006563">
    <property type="protein sequence ID" value="CAE2210551.1"/>
    <property type="molecule type" value="Transcribed_RNA"/>
</dbReference>
<feature type="region of interest" description="Disordered" evidence="3">
    <location>
        <begin position="1"/>
        <end position="23"/>
    </location>
</feature>
<dbReference type="Gene3D" id="3.20.20.80">
    <property type="entry name" value="Glycosidases"/>
    <property type="match status" value="1"/>
</dbReference>
<evidence type="ECO:0000256" key="4">
    <source>
        <dbReference type="SAM" id="Phobius"/>
    </source>
</evidence>
<reference evidence="5" key="1">
    <citation type="submission" date="2021-01" db="EMBL/GenBank/DDBJ databases">
        <authorList>
            <person name="Corre E."/>
            <person name="Pelletier E."/>
            <person name="Niang G."/>
            <person name="Scheremetjew M."/>
            <person name="Finn R."/>
            <person name="Kale V."/>
            <person name="Holt S."/>
            <person name="Cochrane G."/>
            <person name="Meng A."/>
            <person name="Brown T."/>
            <person name="Cohen L."/>
        </authorList>
    </citation>
    <scope>NUCLEOTIDE SEQUENCE</scope>
    <source>
        <strain evidence="5">Isolate 1302-5</strain>
    </source>
</reference>
<evidence type="ECO:0000256" key="3">
    <source>
        <dbReference type="SAM" id="MobiDB-lite"/>
    </source>
</evidence>
<evidence type="ECO:0000256" key="2">
    <source>
        <dbReference type="ARBA" id="ARBA00023295"/>
    </source>
</evidence>
<dbReference type="InterPro" id="IPR017853">
    <property type="entry name" value="GH"/>
</dbReference>
<keyword evidence="2" id="KW-0326">Glycosidase</keyword>
<protein>
    <recommendedName>
        <fullName evidence="6">Glycoside hydrolase family 5 domain-containing protein</fullName>
    </recommendedName>
</protein>
<keyword evidence="4" id="KW-0472">Membrane</keyword>
<dbReference type="GO" id="GO:0008422">
    <property type="term" value="F:beta-glucosidase activity"/>
    <property type="evidence" value="ECO:0007669"/>
    <property type="project" value="TreeGrafter"/>
</dbReference>
<name>A0A7S4HVV1_9STRA</name>
<dbReference type="InterPro" id="IPR050386">
    <property type="entry name" value="Glycosyl_hydrolase_5"/>
</dbReference>
<evidence type="ECO:0000313" key="5">
    <source>
        <dbReference type="EMBL" id="CAE2210551.1"/>
    </source>
</evidence>
<sequence>MSKKEAMGYSSIQSADDENGLNDGAVVSAADDRRVKAAVLSVAAVAVFSAAFALGGYRASAASPPPSGSDFGVGSAAVLSPPPVAGPPSLPMPHGVNLGSWLSLEDYFYVGRTGAVEVATSNGVTAGMCLPPLHTGPSTGPMWNAETDLYANLAEAKSVAESIKTFHAFRVSYLDFDDELPRIAALGIGRVRVPMSWCLTDHDPENDALLAEALEDDETDPDRDAELERRYTCLDPFFADEGIDVKWPAIPRPFVERFLRACGRHGVKATLDVHTYPGGTSLGTFSGVWPRAPLFWRYDADADAKEGDDFGRRTYRELLGWLESLAASDAEAFDGLGAVTPMNEPAHLAGLFGGGGPFPEEDSFLPPLPGGVAEKFLADINGEGSRNDDGGAPYVPVPVPDGHHLRVLLWLSDAVETFRSSSLPAKGIEIHVNVHESILTRDLVPDDADDIGAQSAAILASWWRGTTTTVERSSWAVLDMHHYHAWDPACQGASDGPPSGNYTCGDGAATAATLGRCASWAGVYRSAVSGSPPDAGGIPPGARLASAEFSASTHHSVLHSCVDVTTLRSTYLAQVEAANDADVELYWWSWKMPHGGAFRRAWSFKHFLYLMGVEGFDHPDESEITCGD</sequence>
<keyword evidence="4" id="KW-0812">Transmembrane</keyword>
<dbReference type="AlphaFoldDB" id="A0A7S4HVV1"/>
<dbReference type="GO" id="GO:0009986">
    <property type="term" value="C:cell surface"/>
    <property type="evidence" value="ECO:0007669"/>
    <property type="project" value="TreeGrafter"/>
</dbReference>
<dbReference type="PANTHER" id="PTHR31297:SF38">
    <property type="entry name" value="X8 DOMAIN-CONTAINING PROTEIN"/>
    <property type="match status" value="1"/>
</dbReference>
<evidence type="ECO:0000256" key="1">
    <source>
        <dbReference type="ARBA" id="ARBA00022801"/>
    </source>
</evidence>
<organism evidence="5">
    <name type="scientific">Odontella aurita</name>
    <dbReference type="NCBI Taxonomy" id="265563"/>
    <lineage>
        <taxon>Eukaryota</taxon>
        <taxon>Sar</taxon>
        <taxon>Stramenopiles</taxon>
        <taxon>Ochrophyta</taxon>
        <taxon>Bacillariophyta</taxon>
        <taxon>Mediophyceae</taxon>
        <taxon>Biddulphiophycidae</taxon>
        <taxon>Eupodiscales</taxon>
        <taxon>Odontellaceae</taxon>
        <taxon>Odontella</taxon>
    </lineage>
</organism>
<proteinExistence type="predicted"/>
<dbReference type="PANTHER" id="PTHR31297">
    <property type="entry name" value="GLUCAN ENDO-1,6-BETA-GLUCOSIDASE B"/>
    <property type="match status" value="1"/>
</dbReference>
<keyword evidence="1" id="KW-0378">Hydrolase</keyword>
<gene>
    <name evidence="5" type="ORF">OAUR00152_LOCUS4369</name>
</gene>